<sequence>MPRLIFDIETIGTDFDKLDEKSKEFVTKFAQTPEEEQEAKDGLSFSPLTGQVVAIGILNPETDKGAVYFYDPSGKLEKESKNNIQYNPLGSEKEVLKEFWETAQLYDQFVTFNGRGFDCPFLIVRSAIHKIKPTKNLMPNRYESGDYGKVITHVDLLDRLTFFGSVRRKGNLHMWCQAFGIESPKAKGITGDDVGDLFKNKKYSAIAQYCAGDLWATKDLFNYWDRYVK</sequence>
<evidence type="ECO:0000313" key="2">
    <source>
        <dbReference type="EMBL" id="OGN00473.1"/>
    </source>
</evidence>
<reference evidence="2 3" key="1">
    <citation type="journal article" date="2016" name="Nat. Commun.">
        <title>Thousands of microbial genomes shed light on interconnected biogeochemical processes in an aquifer system.</title>
        <authorList>
            <person name="Anantharaman K."/>
            <person name="Brown C.T."/>
            <person name="Hug L.A."/>
            <person name="Sharon I."/>
            <person name="Castelle C.J."/>
            <person name="Probst A.J."/>
            <person name="Thomas B.C."/>
            <person name="Singh A."/>
            <person name="Wilkins M.J."/>
            <person name="Karaoz U."/>
            <person name="Brodie E.L."/>
            <person name="Williams K.H."/>
            <person name="Hubbard S.S."/>
            <person name="Banfield J.F."/>
        </authorList>
    </citation>
    <scope>NUCLEOTIDE SEQUENCE [LARGE SCALE GENOMIC DNA]</scope>
</reference>
<protein>
    <recommendedName>
        <fullName evidence="1">Predicted 3'-5' exonuclease PolB-like domain-containing protein</fullName>
    </recommendedName>
</protein>
<proteinExistence type="predicted"/>
<name>A0A1F8EI43_9BACT</name>
<dbReference type="GO" id="GO:0003676">
    <property type="term" value="F:nucleic acid binding"/>
    <property type="evidence" value="ECO:0007669"/>
    <property type="project" value="InterPro"/>
</dbReference>
<dbReference type="SUPFAM" id="SSF53098">
    <property type="entry name" value="Ribonuclease H-like"/>
    <property type="match status" value="1"/>
</dbReference>
<dbReference type="InterPro" id="IPR036397">
    <property type="entry name" value="RNaseH_sf"/>
</dbReference>
<dbReference type="InterPro" id="IPR019288">
    <property type="entry name" value="3'-5'_exonuclease_PolB-like"/>
</dbReference>
<gene>
    <name evidence="2" type="ORF">A2650_03770</name>
</gene>
<evidence type="ECO:0000259" key="1">
    <source>
        <dbReference type="Pfam" id="PF10108"/>
    </source>
</evidence>
<organism evidence="2 3">
    <name type="scientific">Candidatus Yanofskybacteria bacterium RIFCSPHIGHO2_01_FULL_41_53</name>
    <dbReference type="NCBI Taxonomy" id="1802663"/>
    <lineage>
        <taxon>Bacteria</taxon>
        <taxon>Candidatus Yanofskyibacteriota</taxon>
    </lineage>
</organism>
<dbReference type="EMBL" id="MGJD01000021">
    <property type="protein sequence ID" value="OGN00473.1"/>
    <property type="molecule type" value="Genomic_DNA"/>
</dbReference>
<feature type="domain" description="Predicted 3'-5' exonuclease PolB-like" evidence="1">
    <location>
        <begin position="90"/>
        <end position="217"/>
    </location>
</feature>
<dbReference type="InterPro" id="IPR012337">
    <property type="entry name" value="RNaseH-like_sf"/>
</dbReference>
<comment type="caution">
    <text evidence="2">The sequence shown here is derived from an EMBL/GenBank/DDBJ whole genome shotgun (WGS) entry which is preliminary data.</text>
</comment>
<dbReference type="Pfam" id="PF10108">
    <property type="entry name" value="DNA_pol_B_exo2"/>
    <property type="match status" value="1"/>
</dbReference>
<accession>A0A1F8EI43</accession>
<evidence type="ECO:0000313" key="3">
    <source>
        <dbReference type="Proteomes" id="UP000177117"/>
    </source>
</evidence>
<dbReference type="AlphaFoldDB" id="A0A1F8EI43"/>
<dbReference type="Proteomes" id="UP000177117">
    <property type="component" value="Unassembled WGS sequence"/>
</dbReference>
<dbReference type="Gene3D" id="3.30.420.10">
    <property type="entry name" value="Ribonuclease H-like superfamily/Ribonuclease H"/>
    <property type="match status" value="1"/>
</dbReference>